<feature type="compositionally biased region" description="Basic residues" evidence="1">
    <location>
        <begin position="154"/>
        <end position="164"/>
    </location>
</feature>
<sequence>MTQDTEKKPGMRRGLRLLLIGSLALNLLVVGVVGGAVISHQRGVFGGHPDRFGSPYVRAFSHEHRREMGKALRQAYRQADVDRHGDRQSFERVVALLRATPLDRHALREELVKQASGSAVRRDMAQGLWLEKVEAMSGAERAAYADRLEDSLKHGNRKKYDKRD</sequence>
<protein>
    <submittedName>
        <fullName evidence="3">Heavy-metal resistance</fullName>
    </submittedName>
</protein>
<name>A0A1I4QYQ3_9RHOB</name>
<reference evidence="3 4" key="1">
    <citation type="submission" date="2016-10" db="EMBL/GenBank/DDBJ databases">
        <authorList>
            <person name="de Groot N.N."/>
        </authorList>
    </citation>
    <scope>NUCLEOTIDE SEQUENCE [LARGE SCALE GENOMIC DNA]</scope>
    <source>
        <strain evidence="3 4">DSM 15283</strain>
    </source>
</reference>
<feature type="region of interest" description="Disordered" evidence="1">
    <location>
        <begin position="144"/>
        <end position="164"/>
    </location>
</feature>
<dbReference type="Pfam" id="PF13801">
    <property type="entry name" value="Metal_resist"/>
    <property type="match status" value="1"/>
</dbReference>
<dbReference type="AlphaFoldDB" id="A0A1I4QYQ3"/>
<dbReference type="Proteomes" id="UP000199144">
    <property type="component" value="Unassembled WGS sequence"/>
</dbReference>
<dbReference type="RefSeq" id="WP_093094933.1">
    <property type="nucleotide sequence ID" value="NZ_FOTQ01000007.1"/>
</dbReference>
<dbReference type="EMBL" id="FOTQ01000007">
    <property type="protein sequence ID" value="SFM44846.1"/>
    <property type="molecule type" value="Genomic_DNA"/>
</dbReference>
<organism evidence="3 4">
    <name type="scientific">Shimia aestuarii</name>
    <dbReference type="NCBI Taxonomy" id="254406"/>
    <lineage>
        <taxon>Bacteria</taxon>
        <taxon>Pseudomonadati</taxon>
        <taxon>Pseudomonadota</taxon>
        <taxon>Alphaproteobacteria</taxon>
        <taxon>Rhodobacterales</taxon>
        <taxon>Roseobacteraceae</taxon>
    </lineage>
</organism>
<dbReference type="OrthoDB" id="7865640at2"/>
<evidence type="ECO:0000256" key="2">
    <source>
        <dbReference type="SAM" id="Phobius"/>
    </source>
</evidence>
<evidence type="ECO:0000256" key="1">
    <source>
        <dbReference type="SAM" id="MobiDB-lite"/>
    </source>
</evidence>
<dbReference type="STRING" id="254406.SAMN04488042_107175"/>
<keyword evidence="2" id="KW-1133">Transmembrane helix</keyword>
<accession>A0A1I4QYQ3</accession>
<keyword evidence="2" id="KW-0812">Transmembrane</keyword>
<feature type="transmembrane region" description="Helical" evidence="2">
    <location>
        <begin position="17"/>
        <end position="38"/>
    </location>
</feature>
<proteinExistence type="predicted"/>
<evidence type="ECO:0000313" key="3">
    <source>
        <dbReference type="EMBL" id="SFM44846.1"/>
    </source>
</evidence>
<keyword evidence="2" id="KW-0472">Membrane</keyword>
<gene>
    <name evidence="3" type="ORF">SAMN04488042_107175</name>
</gene>
<evidence type="ECO:0000313" key="4">
    <source>
        <dbReference type="Proteomes" id="UP000199144"/>
    </source>
</evidence>
<feature type="compositionally biased region" description="Basic and acidic residues" evidence="1">
    <location>
        <begin position="144"/>
        <end position="153"/>
    </location>
</feature>
<dbReference type="InterPro" id="IPR025961">
    <property type="entry name" value="Metal_resist"/>
</dbReference>
<keyword evidence="4" id="KW-1185">Reference proteome</keyword>